<accession>A0ABY4NMQ0</accession>
<reference evidence="1" key="1">
    <citation type="submission" date="2022-01" db="EMBL/GenBank/DDBJ databases">
        <title>PSI-footprinting approach for the identification of protein synthesis inhibitor producers.</title>
        <authorList>
            <person name="Handel F."/>
            <person name="Kulik A."/>
            <person name="Wex K.W."/>
            <person name="Berscheid A."/>
            <person name="Saur J.S."/>
            <person name="Winkler A."/>
            <person name="Wibberg D."/>
            <person name="Kalinowski J."/>
            <person name="Broetz-Oesterhelt H."/>
            <person name="Mast Y."/>
        </authorList>
    </citation>
    <scope>NUCLEOTIDE SEQUENCE</scope>
    <source>
        <strain evidence="1">KNN 49.3e</strain>
    </source>
</reference>
<keyword evidence="2" id="KW-1185">Reference proteome</keyword>
<evidence type="ECO:0008006" key="3">
    <source>
        <dbReference type="Google" id="ProtNLM"/>
    </source>
</evidence>
<evidence type="ECO:0000313" key="1">
    <source>
        <dbReference type="EMBL" id="UQS21760.1"/>
    </source>
</evidence>
<dbReference type="Proteomes" id="UP000830158">
    <property type="component" value="Chromosome"/>
</dbReference>
<sequence length="69" mass="7337">MRKLAEAELAVSDWADVIRQGAERRVGSHDAEAVVADAAYSQALALFRLVGNAAAAFTAHAEEIERGGR</sequence>
<gene>
    <name evidence="1" type="ORF">L1857_02430</name>
</gene>
<proteinExistence type="predicted"/>
<name>A0ABY4NMQ0_9PSEU</name>
<dbReference type="RefSeq" id="WP_094003339.1">
    <property type="nucleotide sequence ID" value="NZ_CP091196.1"/>
</dbReference>
<organism evidence="1 2">
    <name type="scientific">Amycolatopsis thermalba</name>
    <dbReference type="NCBI Taxonomy" id="944492"/>
    <lineage>
        <taxon>Bacteria</taxon>
        <taxon>Bacillati</taxon>
        <taxon>Actinomycetota</taxon>
        <taxon>Actinomycetes</taxon>
        <taxon>Pseudonocardiales</taxon>
        <taxon>Pseudonocardiaceae</taxon>
        <taxon>Amycolatopsis</taxon>
    </lineage>
</organism>
<evidence type="ECO:0000313" key="2">
    <source>
        <dbReference type="Proteomes" id="UP000830158"/>
    </source>
</evidence>
<protein>
    <recommendedName>
        <fullName evidence="3">SAV-6107-like HEPN domain-containing protein</fullName>
    </recommendedName>
</protein>
<dbReference type="EMBL" id="CP091196">
    <property type="protein sequence ID" value="UQS21760.1"/>
    <property type="molecule type" value="Genomic_DNA"/>
</dbReference>